<dbReference type="Proteomes" id="UP000545493">
    <property type="component" value="Unassembled WGS sequence"/>
</dbReference>
<organism evidence="1 2">
    <name type="scientific">Saccharomonospora amisosensis</name>
    <dbReference type="NCBI Taxonomy" id="1128677"/>
    <lineage>
        <taxon>Bacteria</taxon>
        <taxon>Bacillati</taxon>
        <taxon>Actinomycetota</taxon>
        <taxon>Actinomycetes</taxon>
        <taxon>Pseudonocardiales</taxon>
        <taxon>Pseudonocardiaceae</taxon>
        <taxon>Saccharomonospora</taxon>
    </lineage>
</organism>
<keyword evidence="2" id="KW-1185">Reference proteome</keyword>
<gene>
    <name evidence="1" type="ORF">FHU38_003499</name>
</gene>
<name>A0A7X5US61_9PSEU</name>
<dbReference type="EMBL" id="JAAOYM010000001">
    <property type="protein sequence ID" value="NIJ13155.1"/>
    <property type="molecule type" value="Genomic_DNA"/>
</dbReference>
<reference evidence="1 2" key="1">
    <citation type="submission" date="2020-03" db="EMBL/GenBank/DDBJ databases">
        <title>Sequencing the genomes of 1000 actinobacteria strains.</title>
        <authorList>
            <person name="Klenk H.-P."/>
        </authorList>
    </citation>
    <scope>NUCLEOTIDE SEQUENCE [LARGE SCALE GENOMIC DNA]</scope>
    <source>
        <strain evidence="1 2">DSM 45685</strain>
    </source>
</reference>
<protein>
    <submittedName>
        <fullName evidence="1">Uncharacterized protein</fullName>
    </submittedName>
</protein>
<comment type="caution">
    <text evidence="1">The sequence shown here is derived from an EMBL/GenBank/DDBJ whole genome shotgun (WGS) entry which is preliminary data.</text>
</comment>
<evidence type="ECO:0000313" key="2">
    <source>
        <dbReference type="Proteomes" id="UP000545493"/>
    </source>
</evidence>
<proteinExistence type="predicted"/>
<accession>A0A7X5US61</accession>
<sequence length="52" mass="5859">MTGLRLDYRQWPCSLWLSPILGVMLRQGFPNFGKAWLVGTGMVDPIGSEHEP</sequence>
<dbReference type="AlphaFoldDB" id="A0A7X5US61"/>
<evidence type="ECO:0000313" key="1">
    <source>
        <dbReference type="EMBL" id="NIJ13155.1"/>
    </source>
</evidence>